<accession>A0A8S5LEA5</accession>
<evidence type="ECO:0000313" key="1">
    <source>
        <dbReference type="EMBL" id="DAD68266.1"/>
    </source>
</evidence>
<reference evidence="1" key="1">
    <citation type="journal article" date="2021" name="Proc. Natl. Acad. Sci. U.S.A.">
        <title>A Catalog of Tens of Thousands of Viruses from Human Metagenomes Reveals Hidden Associations with Chronic Diseases.</title>
        <authorList>
            <person name="Tisza M.J."/>
            <person name="Buck C.B."/>
        </authorList>
    </citation>
    <scope>NUCLEOTIDE SEQUENCE</scope>
    <source>
        <strain evidence="1">CtMxM32</strain>
    </source>
</reference>
<name>A0A8S5LEA5_9CAUD</name>
<organism evidence="1">
    <name type="scientific">Podoviridae sp. ctMxM32</name>
    <dbReference type="NCBI Taxonomy" id="2823557"/>
    <lineage>
        <taxon>Viruses</taxon>
        <taxon>Duplodnaviria</taxon>
        <taxon>Heunggongvirae</taxon>
        <taxon>Uroviricota</taxon>
        <taxon>Caudoviricetes</taxon>
    </lineage>
</organism>
<dbReference type="EMBL" id="BK014698">
    <property type="protein sequence ID" value="DAD68266.1"/>
    <property type="molecule type" value="Genomic_DNA"/>
</dbReference>
<protein>
    <submittedName>
        <fullName evidence="1">Uncharacterized protein</fullName>
    </submittedName>
</protein>
<sequence length="298" mass="31034">MPATNKTNNFQLPLYVASDHFSVLGDLNGAMNKIDENLGSALTQARTASRDATSALTAANDAAENTHVAKESAQSALAVASNAKGESSRALEKATSAANVADTTAAAAREASTNAANALAQATDATGKANAAAQQANGASASASSALETVQSLSSQINEAKAAGDSAKTVRTRYKKLKSGTGERTVRGSQEQNTVVFSGSIHLDPNDVIQCHAQIHHNSRAVHDLHWGIKCQGPSGVAEYRFNAAVPGAFNGAYIYSTVDGFFHADEGGGDYVFSLCFLGPNDKDTRVFLDNTFLELH</sequence>
<proteinExistence type="predicted"/>